<sequence>MSTVTALLLTLSPVLAQAEAEGQGVGMVAYDLGRAAFRTPAMPEPLELTAVVHYPVRRSARPAPVVLMLHGSWHSCVDEAAWPCTTSAPMPSHRGYDYLGRALADRGVIAISIAANAIEGQWNRPGGNGPAQPMQPYQARADLINKHLAMWQRLAATGDGELAGRFTDPDTGAAREVDFRGRADLTRVGTLGHSRGGKGVMWQAADRERAKIPAGVRIRAVLPVAPVYFPLVEGDVSDGLVTTAPVRVLISSCDGAVGEAGRGYVRDALAAGTRYPAAASTYTGGNHNFFNTRWSPGSGQQHAYDDAPGREENPPLPEGQCREPQSGKVVAQLDEPRQRGRALDEVIKFFTRALT</sequence>
<name>A0A7W7CGZ6_9PSEU</name>
<dbReference type="RefSeq" id="WP_185005085.1">
    <property type="nucleotide sequence ID" value="NZ_BAAAUI010000001.1"/>
</dbReference>
<feature type="compositionally biased region" description="Basic and acidic residues" evidence="1">
    <location>
        <begin position="303"/>
        <end position="313"/>
    </location>
</feature>
<evidence type="ECO:0000256" key="1">
    <source>
        <dbReference type="SAM" id="MobiDB-lite"/>
    </source>
</evidence>
<protein>
    <submittedName>
        <fullName evidence="2">Uncharacterized protein</fullName>
    </submittedName>
</protein>
<evidence type="ECO:0000313" key="2">
    <source>
        <dbReference type="EMBL" id="MBB4679324.1"/>
    </source>
</evidence>
<reference evidence="2 3" key="1">
    <citation type="submission" date="2020-08" db="EMBL/GenBank/DDBJ databases">
        <title>Sequencing the genomes of 1000 actinobacteria strains.</title>
        <authorList>
            <person name="Klenk H.-P."/>
        </authorList>
    </citation>
    <scope>NUCLEOTIDE SEQUENCE [LARGE SCALE GENOMIC DNA]</scope>
    <source>
        <strain evidence="2 3">DSM 44230</strain>
    </source>
</reference>
<dbReference type="SUPFAM" id="SSF53474">
    <property type="entry name" value="alpha/beta-Hydrolases"/>
    <property type="match status" value="1"/>
</dbReference>
<evidence type="ECO:0000313" key="3">
    <source>
        <dbReference type="Proteomes" id="UP000533598"/>
    </source>
</evidence>
<gene>
    <name evidence="2" type="ORF">HNR67_005442</name>
</gene>
<proteinExistence type="predicted"/>
<dbReference type="Gene3D" id="3.40.50.1820">
    <property type="entry name" value="alpha/beta hydrolase"/>
    <property type="match status" value="1"/>
</dbReference>
<organism evidence="2 3">
    <name type="scientific">Crossiella cryophila</name>
    <dbReference type="NCBI Taxonomy" id="43355"/>
    <lineage>
        <taxon>Bacteria</taxon>
        <taxon>Bacillati</taxon>
        <taxon>Actinomycetota</taxon>
        <taxon>Actinomycetes</taxon>
        <taxon>Pseudonocardiales</taxon>
        <taxon>Pseudonocardiaceae</taxon>
        <taxon>Crossiella</taxon>
    </lineage>
</organism>
<accession>A0A7W7CGZ6</accession>
<dbReference type="InterPro" id="IPR029058">
    <property type="entry name" value="AB_hydrolase_fold"/>
</dbReference>
<feature type="compositionally biased region" description="Polar residues" evidence="1">
    <location>
        <begin position="292"/>
        <end position="301"/>
    </location>
</feature>
<feature type="region of interest" description="Disordered" evidence="1">
    <location>
        <begin position="292"/>
        <end position="327"/>
    </location>
</feature>
<dbReference type="Proteomes" id="UP000533598">
    <property type="component" value="Unassembled WGS sequence"/>
</dbReference>
<dbReference type="AlphaFoldDB" id="A0A7W7CGZ6"/>
<keyword evidence="3" id="KW-1185">Reference proteome</keyword>
<dbReference type="EMBL" id="JACHMH010000001">
    <property type="protein sequence ID" value="MBB4679324.1"/>
    <property type="molecule type" value="Genomic_DNA"/>
</dbReference>
<comment type="caution">
    <text evidence="2">The sequence shown here is derived from an EMBL/GenBank/DDBJ whole genome shotgun (WGS) entry which is preliminary data.</text>
</comment>